<feature type="transmembrane region" description="Helical" evidence="10">
    <location>
        <begin position="421"/>
        <end position="438"/>
    </location>
</feature>
<organism evidence="11 12">
    <name type="scientific">Nocardiopsis kunsanensis</name>
    <dbReference type="NCBI Taxonomy" id="141693"/>
    <lineage>
        <taxon>Bacteria</taxon>
        <taxon>Bacillati</taxon>
        <taxon>Actinomycetota</taxon>
        <taxon>Actinomycetes</taxon>
        <taxon>Streptosporangiales</taxon>
        <taxon>Nocardiopsidaceae</taxon>
        <taxon>Nocardiopsis</taxon>
    </lineage>
</organism>
<feature type="transmembrane region" description="Helical" evidence="10">
    <location>
        <begin position="343"/>
        <end position="363"/>
    </location>
</feature>
<dbReference type="NCBIfam" id="TIGR00785">
    <property type="entry name" value="dass"/>
    <property type="match status" value="1"/>
</dbReference>
<reference evidence="11 12" key="1">
    <citation type="journal article" date="2014" name="Int. J. Syst. Evol. Microbiol.">
        <title>Complete genome sequence of Corynebacterium casei LMG S-19264T (=DSM 44701T), isolated from a smear-ripened cheese.</title>
        <authorList>
            <consortium name="US DOE Joint Genome Institute (JGI-PGF)"/>
            <person name="Walter F."/>
            <person name="Albersmeier A."/>
            <person name="Kalinowski J."/>
            <person name="Ruckert C."/>
        </authorList>
    </citation>
    <scope>NUCLEOTIDE SEQUENCE [LARGE SCALE GENOMIC DNA]</scope>
    <source>
        <strain evidence="11 12">KCTC 19473</strain>
    </source>
</reference>
<evidence type="ECO:0000256" key="5">
    <source>
        <dbReference type="ARBA" id="ARBA00022692"/>
    </source>
</evidence>
<dbReference type="InterPro" id="IPR001898">
    <property type="entry name" value="SLC13A/DASS"/>
</dbReference>
<keyword evidence="7 10" id="KW-0472">Membrane</keyword>
<dbReference type="PANTHER" id="PTHR10283:SF82">
    <property type="entry name" value="SOLUTE CARRIER FAMILY 13 MEMBER 2"/>
    <property type="match status" value="1"/>
</dbReference>
<dbReference type="GO" id="GO:0015141">
    <property type="term" value="F:succinate transmembrane transporter activity"/>
    <property type="evidence" value="ECO:0007669"/>
    <property type="project" value="UniProtKB-ARBA"/>
</dbReference>
<feature type="transmembrane region" description="Helical" evidence="10">
    <location>
        <begin position="151"/>
        <end position="173"/>
    </location>
</feature>
<evidence type="ECO:0000256" key="1">
    <source>
        <dbReference type="ARBA" id="ARBA00004141"/>
    </source>
</evidence>
<keyword evidence="5 10" id="KW-0812">Transmembrane</keyword>
<sequence>MSQTPDSPTSENDDAPAHTEAAENELERSTVVRRAAGLLLGPVLGLAAFAAMPEIPLPVEGDDGAMAPTGDLSANASLVAAVAVVMAVWWMTEALPLPATALLPLAVFPIVLEGTSIDDVTAPYANDIIFLFMGGFVIALAMQRWNLHKRVALSIVAAVGTGPVSIIGGFMLATAFITMWVSNTATAMMMLPIGLAVIGLVTQLRDGRTDANFATALMLGIAYASSIGSVSTLIGTPPNAFMAGYLSQEHDITIGFGQWMIVGAPLAAVFLVLCWILLTKVVYPPETRDLGEARSHIRQELRDLGPMSRGEWTVLAVFVCTAAAWIFIPLLAETEGIGGALPWLGNFTDGGIAIAAAVVLFIVPVDGRRGVRAIDWEQAVKLPWGVLLLFGGGLSLSAQFGSSGLSLWIGERVEGLGEVPGWVFILLVTGIVLLLTELTSNTATASIFVPVMAGVALGLNLPVLTLVVPAALAASLAFMLPVATPPNAIVFGTGHIRIGQMVKGGVLLNLVSLLLVLATMYTTVLWVFGL</sequence>
<dbReference type="PROSITE" id="PS01271">
    <property type="entry name" value="NA_SULFATE"/>
    <property type="match status" value="1"/>
</dbReference>
<feature type="transmembrane region" description="Helical" evidence="10">
    <location>
        <begin position="312"/>
        <end position="331"/>
    </location>
</feature>
<feature type="transmembrane region" description="Helical" evidence="10">
    <location>
        <begin position="384"/>
        <end position="409"/>
    </location>
</feature>
<comment type="subcellular location">
    <subcellularLocation>
        <location evidence="1">Membrane</location>
        <topology evidence="1">Multi-pass membrane protein</topology>
    </subcellularLocation>
</comment>
<evidence type="ECO:0000256" key="3">
    <source>
        <dbReference type="ARBA" id="ARBA00020150"/>
    </source>
</evidence>
<dbReference type="AlphaFoldDB" id="A0A918XKI4"/>
<dbReference type="Pfam" id="PF00939">
    <property type="entry name" value="Na_sulph_symp"/>
    <property type="match status" value="1"/>
</dbReference>
<dbReference type="GO" id="GO:0005886">
    <property type="term" value="C:plasma membrane"/>
    <property type="evidence" value="ECO:0007669"/>
    <property type="project" value="TreeGrafter"/>
</dbReference>
<comment type="similarity">
    <text evidence="2">Belongs to the SLC13A/DASS transporter (TC 2.A.47) family. NADC subfamily.</text>
</comment>
<feature type="transmembrane region" description="Helical" evidence="10">
    <location>
        <begin position="35"/>
        <end position="52"/>
    </location>
</feature>
<evidence type="ECO:0000256" key="8">
    <source>
        <dbReference type="ARBA" id="ARBA00031174"/>
    </source>
</evidence>
<evidence type="ECO:0000313" key="12">
    <source>
        <dbReference type="Proteomes" id="UP000654947"/>
    </source>
</evidence>
<proteinExistence type="inferred from homology"/>
<feature type="transmembrane region" description="Helical" evidence="10">
    <location>
        <begin position="95"/>
        <end position="112"/>
    </location>
</feature>
<feature type="compositionally biased region" description="Basic and acidic residues" evidence="9">
    <location>
        <begin position="15"/>
        <end position="26"/>
    </location>
</feature>
<dbReference type="RefSeq" id="WP_193518534.1">
    <property type="nucleotide sequence ID" value="NZ_BMXL01000033.1"/>
</dbReference>
<accession>A0A918XKI4</accession>
<evidence type="ECO:0000256" key="10">
    <source>
        <dbReference type="SAM" id="Phobius"/>
    </source>
</evidence>
<comment type="caution">
    <text evidence="11">The sequence shown here is derived from an EMBL/GenBank/DDBJ whole genome shotgun (WGS) entry which is preliminary data.</text>
</comment>
<gene>
    <name evidence="11" type="ORF">GCM10007147_41330</name>
</gene>
<dbReference type="InterPro" id="IPR031312">
    <property type="entry name" value="Na/sul_symport_CS"/>
</dbReference>
<feature type="transmembrane region" description="Helical" evidence="10">
    <location>
        <begin position="256"/>
        <end position="278"/>
    </location>
</feature>
<protein>
    <recommendedName>
        <fullName evidence="3">Sodium-dependent dicarboxylate transporter SdcS</fullName>
    </recommendedName>
    <alternativeName>
        <fullName evidence="8">Na(+)/dicarboxylate symporter</fullName>
    </alternativeName>
</protein>
<keyword evidence="4" id="KW-0813">Transport</keyword>
<feature type="transmembrane region" description="Helical" evidence="10">
    <location>
        <begin position="124"/>
        <end position="142"/>
    </location>
</feature>
<dbReference type="EMBL" id="BMXL01000033">
    <property type="protein sequence ID" value="GHD35140.1"/>
    <property type="molecule type" value="Genomic_DNA"/>
</dbReference>
<evidence type="ECO:0000256" key="2">
    <source>
        <dbReference type="ARBA" id="ARBA00006772"/>
    </source>
</evidence>
<keyword evidence="6 10" id="KW-1133">Transmembrane helix</keyword>
<evidence type="ECO:0000256" key="7">
    <source>
        <dbReference type="ARBA" id="ARBA00023136"/>
    </source>
</evidence>
<evidence type="ECO:0000313" key="11">
    <source>
        <dbReference type="EMBL" id="GHD35140.1"/>
    </source>
</evidence>
<evidence type="ECO:0000256" key="6">
    <source>
        <dbReference type="ARBA" id="ARBA00022989"/>
    </source>
</evidence>
<feature type="transmembrane region" description="Helical" evidence="10">
    <location>
        <begin position="179"/>
        <end position="201"/>
    </location>
</feature>
<feature type="transmembrane region" description="Helical" evidence="10">
    <location>
        <begin position="213"/>
        <end position="236"/>
    </location>
</feature>
<evidence type="ECO:0000256" key="9">
    <source>
        <dbReference type="SAM" id="MobiDB-lite"/>
    </source>
</evidence>
<dbReference type="Proteomes" id="UP000654947">
    <property type="component" value="Unassembled WGS sequence"/>
</dbReference>
<dbReference type="PANTHER" id="PTHR10283">
    <property type="entry name" value="SOLUTE CARRIER FAMILY 13 MEMBER"/>
    <property type="match status" value="1"/>
</dbReference>
<evidence type="ECO:0000256" key="4">
    <source>
        <dbReference type="ARBA" id="ARBA00022448"/>
    </source>
</evidence>
<feature type="compositionally biased region" description="Polar residues" evidence="9">
    <location>
        <begin position="1"/>
        <end position="10"/>
    </location>
</feature>
<feature type="transmembrane region" description="Helical" evidence="10">
    <location>
        <begin position="445"/>
        <end position="464"/>
    </location>
</feature>
<name>A0A918XKI4_9ACTN</name>
<feature type="region of interest" description="Disordered" evidence="9">
    <location>
        <begin position="1"/>
        <end position="26"/>
    </location>
</feature>
<feature type="transmembrane region" description="Helical" evidence="10">
    <location>
        <begin position="470"/>
        <end position="494"/>
    </location>
</feature>
<feature type="transmembrane region" description="Helical" evidence="10">
    <location>
        <begin position="506"/>
        <end position="528"/>
    </location>
</feature>
<keyword evidence="12" id="KW-1185">Reference proteome</keyword>
<feature type="transmembrane region" description="Helical" evidence="10">
    <location>
        <begin position="72"/>
        <end position="90"/>
    </location>
</feature>